<proteinExistence type="predicted"/>
<name>T0L8U2_COLGC</name>
<dbReference type="Proteomes" id="UP000015530">
    <property type="component" value="Unassembled WGS sequence"/>
</dbReference>
<comment type="caution">
    <text evidence="1">The sequence shown here is derived from an EMBL/GenBank/DDBJ whole genome shotgun (WGS) entry which is preliminary data.</text>
</comment>
<dbReference type="EMBL" id="AMYD01002740">
    <property type="protein sequence ID" value="EQB48036.1"/>
    <property type="molecule type" value="Genomic_DNA"/>
</dbReference>
<gene>
    <name evidence="1" type="ORF">CGLO_12765</name>
</gene>
<evidence type="ECO:0000313" key="1">
    <source>
        <dbReference type="EMBL" id="EQB48036.1"/>
    </source>
</evidence>
<accession>T0L8U2</accession>
<evidence type="ECO:0000313" key="2">
    <source>
        <dbReference type="Proteomes" id="UP000015530"/>
    </source>
</evidence>
<reference evidence="2" key="1">
    <citation type="journal article" date="2013" name="Mol. Plant Microbe Interact.">
        <title>Global aspects of pacC regulation of pathogenicity genes in Colletotrichum gloeosporioides as revealed by transcriptome analysis.</title>
        <authorList>
            <person name="Alkan N."/>
            <person name="Meng X."/>
            <person name="Friedlander G."/>
            <person name="Reuveni E."/>
            <person name="Sukno S."/>
            <person name="Sherman A."/>
            <person name="Thon M."/>
            <person name="Fluhr R."/>
            <person name="Prusky D."/>
        </authorList>
    </citation>
    <scope>NUCLEOTIDE SEQUENCE [LARGE SCALE GENOMIC DNA]</scope>
    <source>
        <strain evidence="2">Cg-14</strain>
    </source>
</reference>
<dbReference type="AlphaFoldDB" id="T0L8U2"/>
<organism evidence="1 2">
    <name type="scientific">Colletotrichum gloeosporioides (strain Cg-14)</name>
    <name type="common">Anthracnose fungus</name>
    <name type="synonym">Glomerella cingulata</name>
    <dbReference type="NCBI Taxonomy" id="1237896"/>
    <lineage>
        <taxon>Eukaryota</taxon>
        <taxon>Fungi</taxon>
        <taxon>Dikarya</taxon>
        <taxon>Ascomycota</taxon>
        <taxon>Pezizomycotina</taxon>
        <taxon>Sordariomycetes</taxon>
        <taxon>Hypocreomycetidae</taxon>
        <taxon>Glomerellales</taxon>
        <taxon>Glomerellaceae</taxon>
        <taxon>Colletotrichum</taxon>
        <taxon>Colletotrichum gloeosporioides species complex</taxon>
    </lineage>
</organism>
<protein>
    <submittedName>
        <fullName evidence="1">Uncharacterized protein</fullName>
    </submittedName>
</protein>
<dbReference type="HOGENOM" id="CLU_3433129_0_0_1"/>
<sequence length="16" mass="1624">MELLLATDPHALTGAA</sequence>